<dbReference type="Pfam" id="PF13578">
    <property type="entry name" value="Methyltransf_24"/>
    <property type="match status" value="1"/>
</dbReference>
<dbReference type="Gene3D" id="3.40.50.150">
    <property type="entry name" value="Vaccinia Virus protein VP39"/>
    <property type="match status" value="1"/>
</dbReference>
<accession>A0A447CZL0</accession>
<evidence type="ECO:0000313" key="1">
    <source>
        <dbReference type="EMBL" id="VCU10747.1"/>
    </source>
</evidence>
<proteinExistence type="predicted"/>
<evidence type="ECO:0008006" key="3">
    <source>
        <dbReference type="Google" id="ProtNLM"/>
    </source>
</evidence>
<dbReference type="OrthoDB" id="5764702at2"/>
<organism evidence="1 2">
    <name type="scientific">Rhodoplanes serenus</name>
    <dbReference type="NCBI Taxonomy" id="200615"/>
    <lineage>
        <taxon>Bacteria</taxon>
        <taxon>Pseudomonadati</taxon>
        <taxon>Pseudomonadota</taxon>
        <taxon>Alphaproteobacteria</taxon>
        <taxon>Hyphomicrobiales</taxon>
        <taxon>Nitrobacteraceae</taxon>
        <taxon>Rhodoplanes</taxon>
    </lineage>
</organism>
<comment type="caution">
    <text evidence="1">The sequence shown here is derived from an EMBL/GenBank/DDBJ whole genome shotgun (WGS) entry which is preliminary data.</text>
</comment>
<dbReference type="EMBL" id="UWOC01000179">
    <property type="protein sequence ID" value="VCU10747.1"/>
    <property type="molecule type" value="Genomic_DNA"/>
</dbReference>
<gene>
    <name evidence="1" type="ORF">RHODGE_RHODGE_03950</name>
</gene>
<dbReference type="AlphaFoldDB" id="A0A447CZL0"/>
<protein>
    <recommendedName>
        <fullName evidence="3">Class I SAM-dependent methyltransferase</fullName>
    </recommendedName>
</protein>
<reference evidence="2" key="1">
    <citation type="submission" date="2018-10" db="EMBL/GenBank/DDBJ databases">
        <authorList>
            <person name="Peiro R."/>
            <person name="Begona"/>
            <person name="Cbmso G."/>
            <person name="Lopez M."/>
            <person name="Gonzalez S."/>
            <person name="Sacristan E."/>
            <person name="Castillo E."/>
        </authorList>
    </citation>
    <scope>NUCLEOTIDE SEQUENCE [LARGE SCALE GENOMIC DNA]</scope>
</reference>
<name>A0A447CZL0_9BRAD</name>
<dbReference type="SUPFAM" id="SSF53335">
    <property type="entry name" value="S-adenosyl-L-methionine-dependent methyltransferases"/>
    <property type="match status" value="1"/>
</dbReference>
<dbReference type="RefSeq" id="WP_129610811.1">
    <property type="nucleotide sequence ID" value="NZ_UWOC01000179.1"/>
</dbReference>
<keyword evidence="2" id="KW-1185">Reference proteome</keyword>
<evidence type="ECO:0000313" key="2">
    <source>
        <dbReference type="Proteomes" id="UP000289200"/>
    </source>
</evidence>
<dbReference type="InterPro" id="IPR029063">
    <property type="entry name" value="SAM-dependent_MTases_sf"/>
</dbReference>
<dbReference type="Proteomes" id="UP000289200">
    <property type="component" value="Unassembled WGS sequence"/>
</dbReference>
<sequence>MSDRPVPHRVRRTGQKLARAMRRLAPARWYASMPHPGLAGALGRFATANSDIHDHLGTIFFEAVAASPRLIVELGTRGGVSTRALLAAAEVTGAHVLSVDIADCSVVDLPAALRARWTFVQADDVAFARAPFEQFCASRGLPPSPEVIFIDTSHEYEHTRAELAAWMPRLATPGVMLFHDTHMGKGWRRTLSGKAEPGGNGTRGVVQAIEEVFGRRWDETTYFADAACGYVVSHVPWSSGFTVLRKVPAPPAPGTRGGVSPAG</sequence>